<organism evidence="1 2">
    <name type="scientific">Thermomicrobium roseum (strain ATCC 27502 / DSM 5159 / P-2)</name>
    <dbReference type="NCBI Taxonomy" id="309801"/>
    <lineage>
        <taxon>Bacteria</taxon>
        <taxon>Pseudomonadati</taxon>
        <taxon>Thermomicrobiota</taxon>
        <taxon>Thermomicrobia</taxon>
        <taxon>Thermomicrobiales</taxon>
        <taxon>Thermomicrobiaceae</taxon>
        <taxon>Thermomicrobium</taxon>
    </lineage>
</organism>
<name>B9KXV2_THERP</name>
<keyword evidence="2" id="KW-1185">Reference proteome</keyword>
<protein>
    <submittedName>
        <fullName evidence="1">Uncharacterized protein</fullName>
    </submittedName>
</protein>
<dbReference type="eggNOG" id="ENOG5030TD3">
    <property type="taxonomic scope" value="Bacteria"/>
</dbReference>
<dbReference type="KEGG" id="tro:trd_0292"/>
<evidence type="ECO:0000313" key="1">
    <source>
        <dbReference type="EMBL" id="ACM05141.1"/>
    </source>
</evidence>
<dbReference type="Proteomes" id="UP000000447">
    <property type="component" value="Chromosome"/>
</dbReference>
<dbReference type="EMBL" id="CP001275">
    <property type="protein sequence ID" value="ACM05141.1"/>
    <property type="molecule type" value="Genomic_DNA"/>
</dbReference>
<evidence type="ECO:0000313" key="2">
    <source>
        <dbReference type="Proteomes" id="UP000000447"/>
    </source>
</evidence>
<sequence length="90" mass="10495">MKTRTFQLIGRRSSQPDVLLVRDQEGRYYLRPGCNGRLVRVTARDAERLLRNYEYRPILSATWLSFEELIRTDCPLPAESTPSLTSHERA</sequence>
<dbReference type="AlphaFoldDB" id="B9KXV2"/>
<accession>B9KXV2</accession>
<gene>
    <name evidence="1" type="ordered locus">trd_0292</name>
</gene>
<dbReference type="RefSeq" id="WP_012641702.1">
    <property type="nucleotide sequence ID" value="NC_011959.1"/>
</dbReference>
<dbReference type="HOGENOM" id="CLU_2481714_0_0_0"/>
<dbReference type="OrthoDB" id="166154at2"/>
<proteinExistence type="predicted"/>
<reference evidence="1 2" key="1">
    <citation type="journal article" date="2009" name="PLoS ONE">
        <title>Complete genome sequence of the aerobic CO-oxidizing thermophile Thermomicrobium roseum.</title>
        <authorList>
            <person name="Wu D."/>
            <person name="Raymond J."/>
            <person name="Wu M."/>
            <person name="Chatterji S."/>
            <person name="Ren Q."/>
            <person name="Graham J.E."/>
            <person name="Bryant D.A."/>
            <person name="Robb F."/>
            <person name="Colman A."/>
            <person name="Tallon L.J."/>
            <person name="Badger J.H."/>
            <person name="Madupu R."/>
            <person name="Ward N.L."/>
            <person name="Eisen J.A."/>
        </authorList>
    </citation>
    <scope>NUCLEOTIDE SEQUENCE [LARGE SCALE GENOMIC DNA]</scope>
    <source>
        <strain evidence="2">ATCC 27502 / DSM 5159 / P-2</strain>
    </source>
</reference>